<gene>
    <name evidence="2" type="ORF">L1785_09780</name>
</gene>
<evidence type="ECO:0000256" key="1">
    <source>
        <dbReference type="SAM" id="MobiDB-lite"/>
    </source>
</evidence>
<dbReference type="Proteomes" id="UP001165405">
    <property type="component" value="Unassembled WGS sequence"/>
</dbReference>
<dbReference type="AlphaFoldDB" id="A0AA41QDR5"/>
<organism evidence="2 3">
    <name type="scientific">Antribacter soli</name>
    <dbReference type="NCBI Taxonomy" id="2910976"/>
    <lineage>
        <taxon>Bacteria</taxon>
        <taxon>Bacillati</taxon>
        <taxon>Actinomycetota</taxon>
        <taxon>Actinomycetes</taxon>
        <taxon>Micrococcales</taxon>
        <taxon>Promicromonosporaceae</taxon>
        <taxon>Antribacter</taxon>
    </lineage>
</organism>
<evidence type="ECO:0000313" key="2">
    <source>
        <dbReference type="EMBL" id="MCF4121271.1"/>
    </source>
</evidence>
<evidence type="ECO:0000313" key="3">
    <source>
        <dbReference type="Proteomes" id="UP001165405"/>
    </source>
</evidence>
<accession>A0AA41QDR5</accession>
<reference evidence="2" key="1">
    <citation type="submission" date="2022-01" db="EMBL/GenBank/DDBJ databases">
        <title>Antribacter sp. nov., isolated from Guizhou of China.</title>
        <authorList>
            <person name="Chengliang C."/>
            <person name="Ya Z."/>
        </authorList>
    </citation>
    <scope>NUCLEOTIDE SEQUENCE</scope>
    <source>
        <strain evidence="2">KLBMP 9083</strain>
    </source>
</reference>
<comment type="caution">
    <text evidence="2">The sequence shown here is derived from an EMBL/GenBank/DDBJ whole genome shotgun (WGS) entry which is preliminary data.</text>
</comment>
<dbReference type="EMBL" id="JAKGSG010000029">
    <property type="protein sequence ID" value="MCF4121271.1"/>
    <property type="molecule type" value="Genomic_DNA"/>
</dbReference>
<keyword evidence="3" id="KW-1185">Reference proteome</keyword>
<proteinExistence type="predicted"/>
<protein>
    <submittedName>
        <fullName evidence="2">Uncharacterized protein</fullName>
    </submittedName>
</protein>
<feature type="region of interest" description="Disordered" evidence="1">
    <location>
        <begin position="1"/>
        <end position="22"/>
    </location>
</feature>
<name>A0AA41QDR5_9MICO</name>
<sequence>MTSDAKMPRNTHGQDANVRAKSVAHWKAPADAITVVGDLPDSYRPPHDALVVFARIVLRVAAEQRQAVRARKAA</sequence>
<dbReference type="RefSeq" id="WP_236089071.1">
    <property type="nucleotide sequence ID" value="NZ_JAKGSG010000029.1"/>
</dbReference>